<dbReference type="AlphaFoldDB" id="A0A1Q2MD40"/>
<dbReference type="KEGG" id="pbas:SMSP2_00943"/>
<dbReference type="GO" id="GO:0000166">
    <property type="term" value="F:nucleotide binding"/>
    <property type="evidence" value="ECO:0007669"/>
    <property type="project" value="InterPro"/>
</dbReference>
<dbReference type="InterPro" id="IPR051317">
    <property type="entry name" value="Gfo/Idh/MocA_oxidoreduct"/>
</dbReference>
<dbReference type="EMBL" id="CP019646">
    <property type="protein sequence ID" value="AQQ70590.1"/>
    <property type="molecule type" value="Genomic_DNA"/>
</dbReference>
<dbReference type="SUPFAM" id="SSF51735">
    <property type="entry name" value="NAD(P)-binding Rossmann-fold domains"/>
    <property type="match status" value="1"/>
</dbReference>
<protein>
    <submittedName>
        <fullName evidence="5">Putative oxidoreductase</fullName>
    </submittedName>
</protein>
<keyword evidence="2" id="KW-0560">Oxidoreductase</keyword>
<dbReference type="PANTHER" id="PTHR43708:SF5">
    <property type="entry name" value="CONSERVED EXPRESSED OXIDOREDUCTASE (EUROFUNG)-RELATED"/>
    <property type="match status" value="1"/>
</dbReference>
<dbReference type="RefSeq" id="WP_146682843.1">
    <property type="nucleotide sequence ID" value="NZ_CP019646.1"/>
</dbReference>
<dbReference type="InterPro" id="IPR004104">
    <property type="entry name" value="Gfo/Idh/MocA-like_OxRdtase_C"/>
</dbReference>
<evidence type="ECO:0000313" key="5">
    <source>
        <dbReference type="EMBL" id="AQQ70590.1"/>
    </source>
</evidence>
<dbReference type="InterPro" id="IPR036291">
    <property type="entry name" value="NAD(P)-bd_dom_sf"/>
</dbReference>
<reference evidence="6" key="1">
    <citation type="submission" date="2017-02" db="EMBL/GenBank/DDBJ databases">
        <title>Comparative genomics and description of representatives of a novel lineage of planctomycetes thriving in anoxic sediments.</title>
        <authorList>
            <person name="Spring S."/>
            <person name="Bunk B."/>
            <person name="Sproer C."/>
        </authorList>
    </citation>
    <scope>NUCLEOTIDE SEQUENCE [LARGE SCALE GENOMIC DNA]</scope>
    <source>
        <strain evidence="6">SM-Chi-D1</strain>
    </source>
</reference>
<evidence type="ECO:0000259" key="3">
    <source>
        <dbReference type="Pfam" id="PF01408"/>
    </source>
</evidence>
<dbReference type="InterPro" id="IPR000683">
    <property type="entry name" value="Gfo/Idh/MocA-like_OxRdtase_N"/>
</dbReference>
<dbReference type="Pfam" id="PF02894">
    <property type="entry name" value="GFO_IDH_MocA_C"/>
    <property type="match status" value="1"/>
</dbReference>
<dbReference type="Proteomes" id="UP000188181">
    <property type="component" value="Chromosome"/>
</dbReference>
<dbReference type="STRING" id="1851148.SMSP2_00943"/>
<dbReference type="OrthoDB" id="9776544at2"/>
<name>A0A1Q2MD40_9BACT</name>
<accession>A0A1Q2MD40</accession>
<feature type="domain" description="Gfo/Idh/MocA-like oxidoreductase C-terminal" evidence="4">
    <location>
        <begin position="155"/>
        <end position="334"/>
    </location>
</feature>
<feature type="domain" description="Gfo/Idh/MocA-like oxidoreductase N-terminal" evidence="3">
    <location>
        <begin position="7"/>
        <end position="121"/>
    </location>
</feature>
<evidence type="ECO:0000313" key="6">
    <source>
        <dbReference type="Proteomes" id="UP000188181"/>
    </source>
</evidence>
<dbReference type="GO" id="GO:0016491">
    <property type="term" value="F:oxidoreductase activity"/>
    <property type="evidence" value="ECO:0007669"/>
    <property type="project" value="UniProtKB-KW"/>
</dbReference>
<dbReference type="PANTHER" id="PTHR43708">
    <property type="entry name" value="CONSERVED EXPRESSED OXIDOREDUCTASE (EUROFUNG)"/>
    <property type="match status" value="1"/>
</dbReference>
<keyword evidence="6" id="KW-1185">Reference proteome</keyword>
<evidence type="ECO:0000256" key="1">
    <source>
        <dbReference type="ARBA" id="ARBA00010928"/>
    </source>
</evidence>
<sequence length="347" mass="38579">MTDEKLKFGILGLTDNSKLFLECALKSEQFELAAVADDDYRAAESYAASLDCETESDFRQLVLKNQFDLLVVSEKNNSELGVIRLALENGTNICKIPPLSRNLAEAVDIYEIAASNQTFYMPVNLLKYSHGFHSFGEYIEQKGPENHGFYQALVQSYNYVDTASEDNRWKTDPNLAGGGVLLNGAFDIITTLVKSFGLPVDVYAVLTNQTSDNRIRSSLTEDCAFVTMTQQDNMLINISASRLAIPEKQKILLLGKEENVIAEPDFFQISNPCTGEIIRQEKFPFEKKLAITKFLNDLHSGILNNSIVNTSSEAAVKASALVDSAYISARTKMPENPEKQMKLLAKN</sequence>
<evidence type="ECO:0000256" key="2">
    <source>
        <dbReference type="ARBA" id="ARBA00023002"/>
    </source>
</evidence>
<evidence type="ECO:0000259" key="4">
    <source>
        <dbReference type="Pfam" id="PF02894"/>
    </source>
</evidence>
<comment type="similarity">
    <text evidence="1">Belongs to the Gfo/Idh/MocA family.</text>
</comment>
<gene>
    <name evidence="5" type="ORF">SMSP2_00943</name>
</gene>
<dbReference type="Pfam" id="PF01408">
    <property type="entry name" value="GFO_IDH_MocA"/>
    <property type="match status" value="1"/>
</dbReference>
<dbReference type="Gene3D" id="3.40.50.720">
    <property type="entry name" value="NAD(P)-binding Rossmann-like Domain"/>
    <property type="match status" value="1"/>
</dbReference>
<organism evidence="5 6">
    <name type="scientific">Limihaloglobus sulfuriphilus</name>
    <dbReference type="NCBI Taxonomy" id="1851148"/>
    <lineage>
        <taxon>Bacteria</taxon>
        <taxon>Pseudomonadati</taxon>
        <taxon>Planctomycetota</taxon>
        <taxon>Phycisphaerae</taxon>
        <taxon>Sedimentisphaerales</taxon>
        <taxon>Sedimentisphaeraceae</taxon>
        <taxon>Limihaloglobus</taxon>
    </lineage>
</organism>
<dbReference type="SUPFAM" id="SSF55347">
    <property type="entry name" value="Glyceraldehyde-3-phosphate dehydrogenase-like, C-terminal domain"/>
    <property type="match status" value="1"/>
</dbReference>
<proteinExistence type="inferred from homology"/>
<dbReference type="Gene3D" id="3.30.360.10">
    <property type="entry name" value="Dihydrodipicolinate Reductase, domain 2"/>
    <property type="match status" value="1"/>
</dbReference>